<proteinExistence type="inferred from homology"/>
<feature type="binding site" evidence="3">
    <location>
        <position position="90"/>
    </location>
    <ligand>
        <name>Zn(2+)</name>
        <dbReference type="ChEBI" id="CHEBI:29105"/>
        <label>1</label>
    </ligand>
</feature>
<name>A0A6M0RJA4_9CYAN</name>
<keyword evidence="3" id="KW-0862">Zinc</keyword>
<dbReference type="PANTHER" id="PTHR32494">
    <property type="entry name" value="ALLANTOATE DEIMINASE-RELATED"/>
    <property type="match status" value="1"/>
</dbReference>
<feature type="binding site" evidence="4">
    <location>
        <position position="294"/>
    </location>
    <ligand>
        <name>allantoate</name>
        <dbReference type="ChEBI" id="CHEBI:17536"/>
    </ligand>
</feature>
<evidence type="ECO:0000256" key="2">
    <source>
        <dbReference type="ARBA" id="ARBA00022801"/>
    </source>
</evidence>
<dbReference type="InterPro" id="IPR010158">
    <property type="entry name" value="Amidase_Cbmase"/>
</dbReference>
<organism evidence="5 6">
    <name type="scientific">Adonisia turfae CCMR0081</name>
    <dbReference type="NCBI Taxonomy" id="2292702"/>
    <lineage>
        <taxon>Bacteria</taxon>
        <taxon>Bacillati</taxon>
        <taxon>Cyanobacteriota</taxon>
        <taxon>Adonisia</taxon>
        <taxon>Adonisia turfae</taxon>
    </lineage>
</organism>
<feature type="binding site" evidence="3">
    <location>
        <position position="101"/>
    </location>
    <ligand>
        <name>Zn(2+)</name>
        <dbReference type="ChEBI" id="CHEBI:29105"/>
        <label>2</label>
    </ligand>
</feature>
<dbReference type="SUPFAM" id="SSF53187">
    <property type="entry name" value="Zn-dependent exopeptidases"/>
    <property type="match status" value="1"/>
</dbReference>
<feature type="binding site" evidence="3">
    <location>
        <position position="101"/>
    </location>
    <ligand>
        <name>Zn(2+)</name>
        <dbReference type="ChEBI" id="CHEBI:29105"/>
        <label>1</label>
    </ligand>
</feature>
<evidence type="ECO:0000256" key="4">
    <source>
        <dbReference type="PIRSR" id="PIRSR001235-2"/>
    </source>
</evidence>
<dbReference type="SUPFAM" id="SSF55031">
    <property type="entry name" value="Bacterial exopeptidase dimerisation domain"/>
    <property type="match status" value="1"/>
</dbReference>
<keyword evidence="6" id="KW-1185">Reference proteome</keyword>
<comment type="cofactor">
    <cofactor evidence="3">
        <name>Zn(2+)</name>
        <dbReference type="ChEBI" id="CHEBI:29105"/>
    </cofactor>
    <text evidence="3">Binds 2 Zn(2+) ions per subunit.</text>
</comment>
<dbReference type="PIRSF" id="PIRSF001235">
    <property type="entry name" value="Amidase_carbamoylase"/>
    <property type="match status" value="1"/>
</dbReference>
<comment type="caution">
    <text evidence="5">The sequence shown here is derived from an EMBL/GenBank/DDBJ whole genome shotgun (WGS) entry which is preliminary data.</text>
</comment>
<dbReference type="RefSeq" id="WP_250565681.1">
    <property type="nucleotide sequence ID" value="NZ_QXHD01000004.1"/>
</dbReference>
<dbReference type="Gene3D" id="3.30.70.360">
    <property type="match status" value="1"/>
</dbReference>
<dbReference type="EMBL" id="QXHD01000004">
    <property type="protein sequence ID" value="NEZ55741.1"/>
    <property type="molecule type" value="Genomic_DNA"/>
</dbReference>
<protein>
    <submittedName>
        <fullName evidence="5">Zn-dependent hydrolase</fullName>
    </submittedName>
</protein>
<feature type="binding site" evidence="3">
    <location>
        <position position="388"/>
    </location>
    <ligand>
        <name>Zn(2+)</name>
        <dbReference type="ChEBI" id="CHEBI:29105"/>
        <label>2</label>
    </ligand>
</feature>
<comment type="similarity">
    <text evidence="1">Belongs to the peptidase M20 family.</text>
</comment>
<feature type="binding site" evidence="4">
    <location>
        <position position="221"/>
    </location>
    <ligand>
        <name>allantoate</name>
        <dbReference type="ChEBI" id="CHEBI:17536"/>
    </ligand>
</feature>
<feature type="binding site" evidence="3">
    <location>
        <position position="136"/>
    </location>
    <ligand>
        <name>Zn(2+)</name>
        <dbReference type="ChEBI" id="CHEBI:29105"/>
        <label>2</label>
    </ligand>
</feature>
<dbReference type="GO" id="GO:0016813">
    <property type="term" value="F:hydrolase activity, acting on carbon-nitrogen (but not peptide) bonds, in linear amidines"/>
    <property type="evidence" value="ECO:0007669"/>
    <property type="project" value="InterPro"/>
</dbReference>
<keyword evidence="3" id="KW-0479">Metal-binding</keyword>
<accession>A0A6M0RJA4</accession>
<dbReference type="InterPro" id="IPR002933">
    <property type="entry name" value="Peptidase_M20"/>
</dbReference>
<evidence type="ECO:0000256" key="1">
    <source>
        <dbReference type="ARBA" id="ARBA00006153"/>
    </source>
</evidence>
<evidence type="ECO:0000256" key="3">
    <source>
        <dbReference type="PIRSR" id="PIRSR001235-1"/>
    </source>
</evidence>
<sequence length="419" mass="45083">MRLGPPMVTVALQTNHARLQKRLSDLAIIGQLSSGGVRRTAYSLEDLAARQQVIAAMKAIDMDITIDAAGNIIGRYSGIQDLPALATGSHIDTVPAGGRYDGALGVLAGIEVVATLHEAGQRLHHPIEVIVFTDEEGEMIGSKAMAGAAHDTDPECYRRLDGTSIQTCLHQIGGDWHNLTTAQRTSQDIAAYLELHVEQGGVLEARERQIGVVQGIVGLQRYLVTIMGRPNHAGTTPMDMRQDALYAASLLVAAVHDVAVDIPGNQVATVGYLNVIPNAANIVPGQVDLTIDLRDLSLETLGTMVNVLQQRVQEIEAITSTQIQLERQHAVDPTLASPKIQETITTVCNSLQLNHYSMPSRAIHDAQEIGRFTQMGMIFVPSQSGVSHAEDEYTSPEQCGQGADVLLHTLLQLDEQGVT</sequence>
<feature type="binding site" evidence="4">
    <location>
        <position position="281"/>
    </location>
    <ligand>
        <name>allantoate</name>
        <dbReference type="ChEBI" id="CHEBI:17536"/>
    </ligand>
</feature>
<dbReference type="InterPro" id="IPR036264">
    <property type="entry name" value="Bact_exopeptidase_dim_dom"/>
</dbReference>
<dbReference type="GO" id="GO:0046872">
    <property type="term" value="F:metal ion binding"/>
    <property type="evidence" value="ECO:0007669"/>
    <property type="project" value="UniProtKB-KW"/>
</dbReference>
<reference evidence="5 6" key="1">
    <citation type="journal article" date="2020" name="Microb. Ecol.">
        <title>Ecogenomics of the Marine Benthic Filamentous Cyanobacterium Adonisia.</title>
        <authorList>
            <person name="Walter J.M."/>
            <person name="Coutinho F.H."/>
            <person name="Leomil L."/>
            <person name="Hargreaves P.I."/>
            <person name="Campeao M.E."/>
            <person name="Vieira V.V."/>
            <person name="Silva B.S."/>
            <person name="Fistarol G.O."/>
            <person name="Salomon P.S."/>
            <person name="Sawabe T."/>
            <person name="Mino S."/>
            <person name="Hosokawa M."/>
            <person name="Miyashita H."/>
            <person name="Maruyama F."/>
            <person name="van Verk M.C."/>
            <person name="Dutilh B.E."/>
            <person name="Thompson C.C."/>
            <person name="Thompson F.L."/>
        </authorList>
    </citation>
    <scope>NUCLEOTIDE SEQUENCE [LARGE SCALE GENOMIC DNA]</scope>
    <source>
        <strain evidence="5 6">CCMR0081</strain>
    </source>
</reference>
<dbReference type="Pfam" id="PF01546">
    <property type="entry name" value="Peptidase_M20"/>
    <property type="match status" value="1"/>
</dbReference>
<evidence type="ECO:0000313" key="6">
    <source>
        <dbReference type="Proteomes" id="UP000481033"/>
    </source>
</evidence>
<gene>
    <name evidence="5" type="ORF">DXZ20_08655</name>
</gene>
<dbReference type="AlphaFoldDB" id="A0A6M0RJA4"/>
<keyword evidence="2 5" id="KW-0378">Hydrolase</keyword>
<feature type="binding site" evidence="3">
    <location>
        <position position="196"/>
    </location>
    <ligand>
        <name>Zn(2+)</name>
        <dbReference type="ChEBI" id="CHEBI:29105"/>
        <label>1</label>
    </ligand>
</feature>
<dbReference type="Gene3D" id="3.40.630.10">
    <property type="entry name" value="Zn peptidases"/>
    <property type="match status" value="1"/>
</dbReference>
<dbReference type="Proteomes" id="UP000481033">
    <property type="component" value="Unassembled WGS sequence"/>
</dbReference>
<evidence type="ECO:0000313" key="5">
    <source>
        <dbReference type="EMBL" id="NEZ55741.1"/>
    </source>
</evidence>
<dbReference type="NCBIfam" id="NF006771">
    <property type="entry name" value="PRK09290.1-5"/>
    <property type="match status" value="1"/>
</dbReference>
<dbReference type="PANTHER" id="PTHR32494:SF5">
    <property type="entry name" value="ALLANTOATE AMIDOHYDROLASE"/>
    <property type="match status" value="1"/>
</dbReference>
<dbReference type="CDD" id="cd03884">
    <property type="entry name" value="M20_bAS"/>
    <property type="match status" value="1"/>
</dbReference>
<dbReference type="NCBIfam" id="TIGR01879">
    <property type="entry name" value="hydantase"/>
    <property type="match status" value="1"/>
</dbReference>